<dbReference type="SUPFAM" id="SSF51161">
    <property type="entry name" value="Trimeric LpxA-like enzymes"/>
    <property type="match status" value="1"/>
</dbReference>
<dbReference type="PANTHER" id="PTHR23416:SF78">
    <property type="entry name" value="LIPOPOLYSACCHARIDE BIOSYNTHESIS O-ACETYL TRANSFERASE WBBJ-RELATED"/>
    <property type="match status" value="1"/>
</dbReference>
<dbReference type="Gene3D" id="2.160.10.10">
    <property type="entry name" value="Hexapeptide repeat proteins"/>
    <property type="match status" value="1"/>
</dbReference>
<keyword evidence="2" id="KW-0677">Repeat</keyword>
<name>A0A0A7P4Y3_STRSU</name>
<organism evidence="3">
    <name type="scientific">Streptococcus suis</name>
    <dbReference type="NCBI Taxonomy" id="1307"/>
    <lineage>
        <taxon>Bacteria</taxon>
        <taxon>Bacillati</taxon>
        <taxon>Bacillota</taxon>
        <taxon>Bacilli</taxon>
        <taxon>Lactobacillales</taxon>
        <taxon>Streptococcaceae</taxon>
        <taxon>Streptococcus</taxon>
    </lineage>
</organism>
<dbReference type="AlphaFoldDB" id="A0A0A7P4Y3"/>
<dbReference type="InterPro" id="IPR001451">
    <property type="entry name" value="Hexapep"/>
</dbReference>
<dbReference type="PROSITE" id="PS00101">
    <property type="entry name" value="HEXAPEP_TRANSFERASES"/>
    <property type="match status" value="1"/>
</dbReference>
<gene>
    <name evidence="3" type="primary">chzJ</name>
</gene>
<sequence length="194" mass="21549">MNRSSNYNMIEKIENLFFLILTKLLFKSARLIRFPVYLRGGQYMDLGNQLTLGRYCRFDVLGNHKSKKLIFGRNVCIGDHVRISCVEKIEVGNDVLIGSRVLIIDNSHGNYAGENQDSPLVPPNHRGVHSSPILIGDNVWIGEGVVIQKGVTIGSGSIIAANTVITKNVPSNCIVAGLPGKVIKEYNFEKRVWI</sequence>
<dbReference type="InterPro" id="IPR011004">
    <property type="entry name" value="Trimer_LpxA-like_sf"/>
</dbReference>
<accession>A0A0A7P4Y3</accession>
<dbReference type="PANTHER" id="PTHR23416">
    <property type="entry name" value="SIALIC ACID SYNTHASE-RELATED"/>
    <property type="match status" value="1"/>
</dbReference>
<evidence type="ECO:0000256" key="2">
    <source>
        <dbReference type="ARBA" id="ARBA00022737"/>
    </source>
</evidence>
<dbReference type="InterPro" id="IPR051159">
    <property type="entry name" value="Hexapeptide_acetyltransf"/>
</dbReference>
<dbReference type="CDD" id="cd04647">
    <property type="entry name" value="LbH_MAT_like"/>
    <property type="match status" value="1"/>
</dbReference>
<proteinExistence type="predicted"/>
<evidence type="ECO:0000313" key="3">
    <source>
        <dbReference type="EMBL" id="AJA01374.1"/>
    </source>
</evidence>
<protein>
    <submittedName>
        <fullName evidence="3">Maltose O-acetyltransferase</fullName>
    </submittedName>
</protein>
<dbReference type="InterPro" id="IPR018357">
    <property type="entry name" value="Hexapep_transf_CS"/>
</dbReference>
<evidence type="ECO:0000256" key="1">
    <source>
        <dbReference type="ARBA" id="ARBA00022679"/>
    </source>
</evidence>
<keyword evidence="1 3" id="KW-0808">Transferase</keyword>
<dbReference type="EMBL" id="KJ669337">
    <property type="protein sequence ID" value="AJA01374.1"/>
    <property type="molecule type" value="Genomic_DNA"/>
</dbReference>
<dbReference type="GO" id="GO:0016740">
    <property type="term" value="F:transferase activity"/>
    <property type="evidence" value="ECO:0007669"/>
    <property type="project" value="UniProtKB-KW"/>
</dbReference>
<reference evidence="3" key="1">
    <citation type="journal article" date="2015" name="Appl. Environ. Microbiol.">
        <title>Novel Variant Serotype of Streptococcus suis Isolated from Piglets with Meningitis.</title>
        <authorList>
            <person name="Pan Z."/>
            <person name="Ma J."/>
            <person name="Dong W."/>
            <person name="Song W."/>
            <person name="Wang K."/>
            <person name="Lu C."/>
            <person name="Yao H."/>
        </authorList>
    </citation>
    <scope>NUCLEOTIDE SEQUENCE</scope>
    <source>
        <strain evidence="3">CZ130302</strain>
    </source>
</reference>
<dbReference type="Pfam" id="PF00132">
    <property type="entry name" value="Hexapep"/>
    <property type="match status" value="1"/>
</dbReference>